<dbReference type="InterPro" id="IPR038409">
    <property type="entry name" value="Ycf54-like_sf"/>
</dbReference>
<evidence type="ECO:0000256" key="1">
    <source>
        <dbReference type="ARBA" id="ARBA00043978"/>
    </source>
</evidence>
<evidence type="ECO:0000313" key="2">
    <source>
        <dbReference type="EMBL" id="MCJ2543729.1"/>
    </source>
</evidence>
<comment type="similarity">
    <text evidence="1">Belongs to the ycf54 family.</text>
</comment>
<dbReference type="RefSeq" id="WP_244351471.1">
    <property type="nucleotide sequence ID" value="NZ_JAFIRA010000035.1"/>
</dbReference>
<dbReference type="InterPro" id="IPR019616">
    <property type="entry name" value="Ycf54"/>
</dbReference>
<dbReference type="PANTHER" id="PTHR35319">
    <property type="match status" value="1"/>
</dbReference>
<dbReference type="Proteomes" id="UP000830835">
    <property type="component" value="Unassembled WGS sequence"/>
</dbReference>
<name>A0ABT0CD65_THEVL</name>
<dbReference type="PANTHER" id="PTHR35319:SF2">
    <property type="entry name" value="YCF54"/>
    <property type="match status" value="1"/>
</dbReference>
<accession>A0ABT0CD65</accession>
<dbReference type="EMBL" id="JAFIRA010000035">
    <property type="protein sequence ID" value="MCJ2543729.1"/>
    <property type="molecule type" value="Genomic_DNA"/>
</dbReference>
<evidence type="ECO:0000313" key="3">
    <source>
        <dbReference type="Proteomes" id="UP000830835"/>
    </source>
</evidence>
<sequence length="114" mass="12840">MSAAEPVTYHFVAASLSFLRSEPLEEVLEERRRYYAEHNRPIDFFWVPEPAFLETQALEPVRAKLSGAVGAVISTDADFIRWLSLRLTFVERGCFEAPSESIPDPLRSLAPAEG</sequence>
<gene>
    <name evidence="2" type="ORF">JX360_12575</name>
</gene>
<organism evidence="2 3">
    <name type="scientific">Thermostichus vulcanus str. 'Rupite'</name>
    <dbReference type="NCBI Taxonomy" id="2813851"/>
    <lineage>
        <taxon>Bacteria</taxon>
        <taxon>Bacillati</taxon>
        <taxon>Cyanobacteriota</taxon>
        <taxon>Cyanophyceae</taxon>
        <taxon>Thermostichales</taxon>
        <taxon>Thermostichaceae</taxon>
        <taxon>Thermostichus</taxon>
    </lineage>
</organism>
<comment type="caution">
    <text evidence="2">The sequence shown here is derived from an EMBL/GenBank/DDBJ whole genome shotgun (WGS) entry which is preliminary data.</text>
</comment>
<keyword evidence="3" id="KW-1185">Reference proteome</keyword>
<protein>
    <submittedName>
        <fullName evidence="2">DUF2488 family protein</fullName>
    </submittedName>
</protein>
<dbReference type="Pfam" id="PF10674">
    <property type="entry name" value="Ycf54"/>
    <property type="match status" value="1"/>
</dbReference>
<proteinExistence type="inferred from homology"/>
<dbReference type="Gene3D" id="3.30.70.1860">
    <property type="entry name" value="Uncharacterised protein family Ycf54"/>
    <property type="match status" value="1"/>
</dbReference>
<reference evidence="2" key="1">
    <citation type="submission" date="2021-02" db="EMBL/GenBank/DDBJ databases">
        <title>The CRISPR/cas machinery reduction and long-range gene transfer in the hot spring cyanobacterium Synechococcus.</title>
        <authorList>
            <person name="Dvorak P."/>
            <person name="Jahodarova E."/>
            <person name="Hasler P."/>
            <person name="Poulickova A."/>
        </authorList>
    </citation>
    <scope>NUCLEOTIDE SEQUENCE</scope>
    <source>
        <strain evidence="2">Rupite</strain>
    </source>
</reference>